<evidence type="ECO:0000313" key="1">
    <source>
        <dbReference type="EMBL" id="EYC37319.1"/>
    </source>
</evidence>
<protein>
    <submittedName>
        <fullName evidence="1">Uncharacterized protein</fullName>
    </submittedName>
</protein>
<proteinExistence type="predicted"/>
<dbReference type="AlphaFoldDB" id="A0A016WBU1"/>
<dbReference type="EMBL" id="JARK01000404">
    <property type="protein sequence ID" value="EYC37319.1"/>
    <property type="molecule type" value="Genomic_DNA"/>
</dbReference>
<gene>
    <name evidence="1" type="primary">Acey_s0804.g2432</name>
    <name evidence="1" type="ORF">Y032_0804g2432</name>
</gene>
<keyword evidence="2" id="KW-1185">Reference proteome</keyword>
<accession>A0A016WBU1</accession>
<dbReference type="Proteomes" id="UP000024635">
    <property type="component" value="Unassembled WGS sequence"/>
</dbReference>
<name>A0A016WBU1_9BILA</name>
<sequence length="72" mass="8649">MFSRRYHRPLFFMRSCAPRRYYQSEAGSDDEETAAFEQLKRFFLNETLQSDWSKPAIVLKPRFASQRRDALP</sequence>
<comment type="caution">
    <text evidence="1">The sequence shown here is derived from an EMBL/GenBank/DDBJ whole genome shotgun (WGS) entry which is preliminary data.</text>
</comment>
<reference evidence="2" key="1">
    <citation type="journal article" date="2015" name="Nat. Genet.">
        <title>The genome and transcriptome of the zoonotic hookworm Ancylostoma ceylanicum identify infection-specific gene families.</title>
        <authorList>
            <person name="Schwarz E.M."/>
            <person name="Hu Y."/>
            <person name="Antoshechkin I."/>
            <person name="Miller M.M."/>
            <person name="Sternberg P.W."/>
            <person name="Aroian R.V."/>
        </authorList>
    </citation>
    <scope>NUCLEOTIDE SEQUENCE</scope>
    <source>
        <strain evidence="2">HY135</strain>
    </source>
</reference>
<organism evidence="1 2">
    <name type="scientific">Ancylostoma ceylanicum</name>
    <dbReference type="NCBI Taxonomy" id="53326"/>
    <lineage>
        <taxon>Eukaryota</taxon>
        <taxon>Metazoa</taxon>
        <taxon>Ecdysozoa</taxon>
        <taxon>Nematoda</taxon>
        <taxon>Chromadorea</taxon>
        <taxon>Rhabditida</taxon>
        <taxon>Rhabditina</taxon>
        <taxon>Rhabditomorpha</taxon>
        <taxon>Strongyloidea</taxon>
        <taxon>Ancylostomatidae</taxon>
        <taxon>Ancylostomatinae</taxon>
        <taxon>Ancylostoma</taxon>
    </lineage>
</organism>
<evidence type="ECO:0000313" key="2">
    <source>
        <dbReference type="Proteomes" id="UP000024635"/>
    </source>
</evidence>